<feature type="compositionally biased region" description="Gly residues" evidence="2">
    <location>
        <begin position="170"/>
        <end position="179"/>
    </location>
</feature>
<dbReference type="Proteomes" id="UP000660729">
    <property type="component" value="Unassembled WGS sequence"/>
</dbReference>
<evidence type="ECO:0000313" key="3">
    <source>
        <dbReference type="EMBL" id="KAF7192417.1"/>
    </source>
</evidence>
<protein>
    <submittedName>
        <fullName evidence="3">Uncharacterized protein</fullName>
    </submittedName>
</protein>
<evidence type="ECO:0000256" key="2">
    <source>
        <dbReference type="SAM" id="MobiDB-lite"/>
    </source>
</evidence>
<dbReference type="AlphaFoldDB" id="A0A8H6VJ76"/>
<proteinExistence type="predicted"/>
<dbReference type="OrthoDB" id="10596778at2759"/>
<feature type="coiled-coil region" evidence="1">
    <location>
        <begin position="275"/>
        <end position="302"/>
    </location>
</feature>
<keyword evidence="1" id="KW-0175">Coiled coil</keyword>
<reference evidence="3" key="1">
    <citation type="submission" date="2020-04" db="EMBL/GenBank/DDBJ databases">
        <title>Draft genome resource of the tomato pathogen Pseudocercospora fuligena.</title>
        <authorList>
            <person name="Zaccaron A."/>
        </authorList>
    </citation>
    <scope>NUCLEOTIDE SEQUENCE</scope>
    <source>
        <strain evidence="3">PF001</strain>
    </source>
</reference>
<evidence type="ECO:0000256" key="1">
    <source>
        <dbReference type="SAM" id="Coils"/>
    </source>
</evidence>
<accession>A0A8H6VJ76</accession>
<comment type="caution">
    <text evidence="3">The sequence shown here is derived from an EMBL/GenBank/DDBJ whole genome shotgun (WGS) entry which is preliminary data.</text>
</comment>
<evidence type="ECO:0000313" key="4">
    <source>
        <dbReference type="Proteomes" id="UP000660729"/>
    </source>
</evidence>
<dbReference type="EMBL" id="JABCIY010000148">
    <property type="protein sequence ID" value="KAF7192417.1"/>
    <property type="molecule type" value="Genomic_DNA"/>
</dbReference>
<name>A0A8H6VJ76_9PEZI</name>
<gene>
    <name evidence="3" type="ORF">HII31_06449</name>
</gene>
<feature type="region of interest" description="Disordered" evidence="2">
    <location>
        <begin position="163"/>
        <end position="182"/>
    </location>
</feature>
<feature type="compositionally biased region" description="Polar residues" evidence="2">
    <location>
        <begin position="101"/>
        <end position="114"/>
    </location>
</feature>
<organism evidence="3 4">
    <name type="scientific">Pseudocercospora fuligena</name>
    <dbReference type="NCBI Taxonomy" id="685502"/>
    <lineage>
        <taxon>Eukaryota</taxon>
        <taxon>Fungi</taxon>
        <taxon>Dikarya</taxon>
        <taxon>Ascomycota</taxon>
        <taxon>Pezizomycotina</taxon>
        <taxon>Dothideomycetes</taxon>
        <taxon>Dothideomycetidae</taxon>
        <taxon>Mycosphaerellales</taxon>
        <taxon>Mycosphaerellaceae</taxon>
        <taxon>Pseudocercospora</taxon>
    </lineage>
</organism>
<sequence length="357" mass="40287">MSSGTTGDSGETKKLTAIEEAECIERTKLFKAGAAALTEFTSRLGGGGFGDLRIEGSKANGHEELFKLREQLSKIQEDLSKTSAKQVKASRSEEGAEDDTSAASQKTTKMSGNSAKAMRNVVKTETEDAFRDINIKFENLEKRVQKAEDENVKLREQLKKVESKAKKGTIGSGSTGGPDQGELRAMGHRVEKLEDKLRPAGELRTTQNTLVNNFNIMKTHIHDNPDSIEARIQEHDEAIQLIRRLCPDCDGSENHYRYPYDRGSVGGEEQSLYRVRKCRREVAELQGEVDSLSQAHETFQNEANDDIVLLEYRINKLRDWLVWSHNVVMEVLPKVGMRRNPDWKKTDFWRLEGEEDD</sequence>
<feature type="region of interest" description="Disordered" evidence="2">
    <location>
        <begin position="79"/>
        <end position="119"/>
    </location>
</feature>
<keyword evidence="4" id="KW-1185">Reference proteome</keyword>